<keyword evidence="3" id="KW-0808">Transferase</keyword>
<dbReference type="AlphaFoldDB" id="A0A077S3Q3"/>
<keyword evidence="1" id="KW-0285">Flavoprotein</keyword>
<dbReference type="SUPFAM" id="SSF56784">
    <property type="entry name" value="HAD-like"/>
    <property type="match status" value="1"/>
</dbReference>
<evidence type="ECO:0000256" key="1">
    <source>
        <dbReference type="ARBA" id="ARBA00022630"/>
    </source>
</evidence>
<dbReference type="InterPro" id="IPR036412">
    <property type="entry name" value="HAD-like_sf"/>
</dbReference>
<dbReference type="InterPro" id="IPR023214">
    <property type="entry name" value="HAD_sf"/>
</dbReference>
<organism evidence="5">
    <name type="scientific">Triticum aestivum</name>
    <name type="common">Wheat</name>
    <dbReference type="NCBI Taxonomy" id="4565"/>
    <lineage>
        <taxon>Eukaryota</taxon>
        <taxon>Viridiplantae</taxon>
        <taxon>Streptophyta</taxon>
        <taxon>Embryophyta</taxon>
        <taxon>Tracheophyta</taxon>
        <taxon>Spermatophyta</taxon>
        <taxon>Magnoliopsida</taxon>
        <taxon>Liliopsida</taxon>
        <taxon>Poales</taxon>
        <taxon>Poaceae</taxon>
        <taxon>BOP clade</taxon>
        <taxon>Pooideae</taxon>
        <taxon>Triticodae</taxon>
        <taxon>Triticeae</taxon>
        <taxon>Triticinae</taxon>
        <taxon>Triticum</taxon>
    </lineage>
</organism>
<dbReference type="Pfam" id="PF00702">
    <property type="entry name" value="Hydrolase"/>
    <property type="match status" value="1"/>
</dbReference>
<accession>A0A077S3Q3</accession>
<dbReference type="PANTHER" id="PTHR18901">
    <property type="entry name" value="2-DEOXYGLUCOSE-6-PHOSPHATE PHOSPHATASE 2"/>
    <property type="match status" value="1"/>
</dbReference>
<dbReference type="GO" id="GO:0000166">
    <property type="term" value="F:nucleotide binding"/>
    <property type="evidence" value="ECO:0007669"/>
    <property type="project" value="UniProtKB-KW"/>
</dbReference>
<gene>
    <name evidence="5" type="ORF">TRAES_3BF090300100CFD_c1</name>
</gene>
<dbReference type="HOGENOM" id="CLU_961118_0_0_1"/>
<dbReference type="GO" id="GO:0008531">
    <property type="term" value="F:riboflavin kinase activity"/>
    <property type="evidence" value="ECO:0007669"/>
    <property type="project" value="InterPro"/>
</dbReference>
<dbReference type="EMBL" id="HG670306">
    <property type="protein sequence ID" value="CDM84226.1"/>
    <property type="molecule type" value="Genomic_DNA"/>
</dbReference>
<dbReference type="PANTHER" id="PTHR18901:SF47">
    <property type="entry name" value="RIBOFLAVIN KINASE"/>
    <property type="match status" value="1"/>
</dbReference>
<protein>
    <recommendedName>
        <fullName evidence="6">Riboflavin kinase</fullName>
    </recommendedName>
</protein>
<sequence length="290" mass="31808">MPPQPANRFDRLWWISQSRFSTPLRELEQGHGLFLCCKLGELKDCFSVVLGVDQVPRGKPCPDIYLEAAERLGVNPSSCLVIEDSLVGIRGAKASGAKVVAVPSLQTERKRYSIADLVLCSLLDFHPELWDLPPFDDRIQGALPMEPMYLNAHIGNVISNNTHMIVAGEHTYDSVPGQLSGIVFGWAKLEPHGVSKVVVSIGWDISPPAVGRVMHICFLDPCCNAKSGEPLELLLVGYIRELQSTGSTTSQALSITEEDQSIVRDALDLPAFSELEELTLFSVPGKEPFE</sequence>
<evidence type="ECO:0000256" key="3">
    <source>
        <dbReference type="ARBA" id="ARBA00022679"/>
    </source>
</evidence>
<proteinExistence type="predicted"/>
<keyword evidence="4" id="KW-0547">Nucleotide-binding</keyword>
<evidence type="ECO:0000256" key="2">
    <source>
        <dbReference type="ARBA" id="ARBA00022643"/>
    </source>
</evidence>
<evidence type="ECO:0008006" key="6">
    <source>
        <dbReference type="Google" id="ProtNLM"/>
    </source>
</evidence>
<dbReference type="InterPro" id="IPR006439">
    <property type="entry name" value="HAD-SF_hydro_IA"/>
</dbReference>
<dbReference type="InterPro" id="IPR023465">
    <property type="entry name" value="Riboflavin_kinase_dom_sf"/>
</dbReference>
<evidence type="ECO:0000256" key="4">
    <source>
        <dbReference type="ARBA" id="ARBA00022741"/>
    </source>
</evidence>
<dbReference type="Gene3D" id="3.40.50.1000">
    <property type="entry name" value="HAD superfamily/HAD-like"/>
    <property type="match status" value="1"/>
</dbReference>
<evidence type="ECO:0000313" key="5">
    <source>
        <dbReference type="EMBL" id="CDM84226.1"/>
    </source>
</evidence>
<keyword evidence="2" id="KW-0288">FMN</keyword>
<dbReference type="Gene3D" id="2.40.30.30">
    <property type="entry name" value="Riboflavin kinase-like"/>
    <property type="match status" value="1"/>
</dbReference>
<name>A0A077S3Q3_WHEAT</name>
<reference evidence="5" key="1">
    <citation type="journal article" date="2014" name="Science">
        <title>Structural and functional partitioning of bread wheat chromosome 3B.</title>
        <authorList>
            <person name="Choulet F."/>
            <person name="Alberti A."/>
            <person name="Theil S."/>
            <person name="Glover N."/>
            <person name="Barbe V."/>
            <person name="Daron J."/>
            <person name="Pingault L."/>
            <person name="Sourdille P."/>
            <person name="Couloux A."/>
            <person name="Paux E."/>
            <person name="Leroy P."/>
            <person name="Mangenot S."/>
            <person name="Guilhot N."/>
            <person name="Le Gouis J."/>
            <person name="Balfourier F."/>
            <person name="Alaux M."/>
            <person name="Jamilloux V."/>
            <person name="Poulain J."/>
            <person name="Durand C."/>
            <person name="Bellec A."/>
            <person name="Gaspin C."/>
            <person name="Safar J."/>
            <person name="Dolezel J."/>
            <person name="Rogers J."/>
            <person name="Vandepoele K."/>
            <person name="Aury J.M."/>
            <person name="Mayer K."/>
            <person name="Berges H."/>
            <person name="Quesneville H."/>
            <person name="Wincker P."/>
            <person name="Feuillet C."/>
        </authorList>
    </citation>
    <scope>NUCLEOTIDE SEQUENCE</scope>
</reference>
<dbReference type="NCBIfam" id="TIGR01509">
    <property type="entry name" value="HAD-SF-IA-v3"/>
    <property type="match status" value="1"/>
</dbReference>
<dbReference type="GO" id="GO:0009231">
    <property type="term" value="P:riboflavin biosynthetic process"/>
    <property type="evidence" value="ECO:0007669"/>
    <property type="project" value="InterPro"/>
</dbReference>